<dbReference type="Proteomes" id="UP000029839">
    <property type="component" value="Unassembled WGS sequence"/>
</dbReference>
<organism evidence="2 3">
    <name type="scientific">Cellulomonas carbonis T26</name>
    <dbReference type="NCBI Taxonomy" id="947969"/>
    <lineage>
        <taxon>Bacteria</taxon>
        <taxon>Bacillati</taxon>
        <taxon>Actinomycetota</taxon>
        <taxon>Actinomycetes</taxon>
        <taxon>Micrococcales</taxon>
        <taxon>Cellulomonadaceae</taxon>
        <taxon>Cellulomonas</taxon>
    </lineage>
</organism>
<dbReference type="OrthoDB" id="4862385at2"/>
<sequence>MTAATPSRTSAAGARPGAVVATASYLLRTQLRVVAWALALVVVGLAVTVVVLERVQPMEVSILQFGRQGLVWFPFSLMVIVATAYLGPHVAMGLTRRSLGHAAILVAGATALVLGTAVAALMVVERGVYGALGWEHGIDAGLVGLSGSWSVPLLLVDHVLLVLAGQVAGLLVGAAYKRWHWTVATLALPVTVSPALVASVLLDGELGAPVDGSAGGVALRVTLVVATTLVAAVAYLAVQRRTAVAPAAT</sequence>
<feature type="transmembrane region" description="Helical" evidence="1">
    <location>
        <begin position="217"/>
        <end position="238"/>
    </location>
</feature>
<evidence type="ECO:0000313" key="3">
    <source>
        <dbReference type="Proteomes" id="UP000029839"/>
    </source>
</evidence>
<reference evidence="2 3" key="2">
    <citation type="journal article" date="2015" name="Stand. Genomic Sci.">
        <title>Draft genome sequence of Cellulomonas carbonis T26(T) and comparative analysis of six Cellulomonas genomes.</title>
        <authorList>
            <person name="Zhuang W."/>
            <person name="Zhang S."/>
            <person name="Xia X."/>
            <person name="Wang G."/>
        </authorList>
    </citation>
    <scope>NUCLEOTIDE SEQUENCE [LARGE SCALE GENOMIC DNA]</scope>
    <source>
        <strain evidence="2 3">T26</strain>
    </source>
</reference>
<evidence type="ECO:0000256" key="1">
    <source>
        <dbReference type="SAM" id="Phobius"/>
    </source>
</evidence>
<accession>A0A0A0BY43</accession>
<comment type="caution">
    <text evidence="2">The sequence shown here is derived from an EMBL/GenBank/DDBJ whole genome shotgun (WGS) entry which is preliminary data.</text>
</comment>
<name>A0A0A0BY43_9CELL</name>
<reference evidence="2 3" key="1">
    <citation type="submission" date="2013-08" db="EMBL/GenBank/DDBJ databases">
        <title>Genome sequencing of Cellulomonas carbonis T26.</title>
        <authorList>
            <person name="Chen F."/>
            <person name="Li Y."/>
            <person name="Wang G."/>
        </authorList>
    </citation>
    <scope>NUCLEOTIDE SEQUENCE [LARGE SCALE GENOMIC DNA]</scope>
    <source>
        <strain evidence="2 3">T26</strain>
    </source>
</reference>
<keyword evidence="3" id="KW-1185">Reference proteome</keyword>
<feature type="transmembrane region" description="Helical" evidence="1">
    <location>
        <begin position="155"/>
        <end position="176"/>
    </location>
</feature>
<protein>
    <submittedName>
        <fullName evidence="2">Uncharacterized protein</fullName>
    </submittedName>
</protein>
<feature type="transmembrane region" description="Helical" evidence="1">
    <location>
        <begin position="33"/>
        <end position="52"/>
    </location>
</feature>
<feature type="transmembrane region" description="Helical" evidence="1">
    <location>
        <begin position="183"/>
        <end position="202"/>
    </location>
</feature>
<keyword evidence="1" id="KW-1133">Transmembrane helix</keyword>
<dbReference type="AlphaFoldDB" id="A0A0A0BY43"/>
<gene>
    <name evidence="2" type="ORF">N868_02765</name>
</gene>
<keyword evidence="1" id="KW-0472">Membrane</keyword>
<feature type="transmembrane region" description="Helical" evidence="1">
    <location>
        <begin position="103"/>
        <end position="124"/>
    </location>
</feature>
<feature type="transmembrane region" description="Helical" evidence="1">
    <location>
        <begin position="72"/>
        <end position="91"/>
    </location>
</feature>
<dbReference type="RefSeq" id="WP_043603276.1">
    <property type="nucleotide sequence ID" value="NZ_AXCY01000009.1"/>
</dbReference>
<proteinExistence type="predicted"/>
<dbReference type="EMBL" id="AXCY01000009">
    <property type="protein sequence ID" value="KGM12099.1"/>
    <property type="molecule type" value="Genomic_DNA"/>
</dbReference>
<evidence type="ECO:0000313" key="2">
    <source>
        <dbReference type="EMBL" id="KGM12099.1"/>
    </source>
</evidence>
<keyword evidence="1" id="KW-0812">Transmembrane</keyword>